<keyword evidence="2" id="KW-1185">Reference proteome</keyword>
<dbReference type="Proteomes" id="UP000724584">
    <property type="component" value="Unassembled WGS sequence"/>
</dbReference>
<reference evidence="1 2" key="1">
    <citation type="journal article" date="2021" name="Nat. Commun.">
        <title>Genetic determinants of endophytism in the Arabidopsis root mycobiome.</title>
        <authorList>
            <person name="Mesny F."/>
            <person name="Miyauchi S."/>
            <person name="Thiergart T."/>
            <person name="Pickel B."/>
            <person name="Atanasova L."/>
            <person name="Karlsson M."/>
            <person name="Huettel B."/>
            <person name="Barry K.W."/>
            <person name="Haridas S."/>
            <person name="Chen C."/>
            <person name="Bauer D."/>
            <person name="Andreopoulos W."/>
            <person name="Pangilinan J."/>
            <person name="LaButti K."/>
            <person name="Riley R."/>
            <person name="Lipzen A."/>
            <person name="Clum A."/>
            <person name="Drula E."/>
            <person name="Henrissat B."/>
            <person name="Kohler A."/>
            <person name="Grigoriev I.V."/>
            <person name="Martin F.M."/>
            <person name="Hacquard S."/>
        </authorList>
    </citation>
    <scope>NUCLEOTIDE SEQUENCE [LARGE SCALE GENOMIC DNA]</scope>
    <source>
        <strain evidence="1 2">MPI-SDFR-AT-0079</strain>
    </source>
</reference>
<evidence type="ECO:0000313" key="1">
    <source>
        <dbReference type="EMBL" id="KAH6636983.1"/>
    </source>
</evidence>
<protein>
    <submittedName>
        <fullName evidence="1">Uncharacterized protein</fullName>
    </submittedName>
</protein>
<accession>A0ACB7PI03</accession>
<proteinExistence type="predicted"/>
<dbReference type="EMBL" id="JAGIZQ010000003">
    <property type="protein sequence ID" value="KAH6636983.1"/>
    <property type="molecule type" value="Genomic_DNA"/>
</dbReference>
<evidence type="ECO:0000313" key="2">
    <source>
        <dbReference type="Proteomes" id="UP000724584"/>
    </source>
</evidence>
<name>A0ACB7PI03_9PEZI</name>
<comment type="caution">
    <text evidence="1">The sequence shown here is derived from an EMBL/GenBank/DDBJ whole genome shotgun (WGS) entry which is preliminary data.</text>
</comment>
<organism evidence="1 2">
    <name type="scientific">Chaetomium tenue</name>
    <dbReference type="NCBI Taxonomy" id="1854479"/>
    <lineage>
        <taxon>Eukaryota</taxon>
        <taxon>Fungi</taxon>
        <taxon>Dikarya</taxon>
        <taxon>Ascomycota</taxon>
        <taxon>Pezizomycotina</taxon>
        <taxon>Sordariomycetes</taxon>
        <taxon>Sordariomycetidae</taxon>
        <taxon>Sordariales</taxon>
        <taxon>Chaetomiaceae</taxon>
        <taxon>Chaetomium</taxon>
    </lineage>
</organism>
<sequence>MSWLTTLSGYLTPAFLILSPVLSYSDQAYSMHRTRSSAGFSLDIPLIMLVASLLRIFYYPGAKYDSALLVQSCVMVAMQVILLKIGLDHRPAPYSKGGDAAVPFARVNESQRPFNFWQWRSPKPYWQCLLGLFVGLVVFELLLAPVPWVYQSYSSMIGVIGLSVEATLPIPQILANMRSRSCKGFRVSVLASWLIGDSMKMFWFFTSSTSIPPAFKICGMFQAACDSFLGVQYMMYGDGGPAAKEPLSANWQHELQPNGFTTASGHSNAPGRRTSTTEKTI</sequence>
<gene>
    <name evidence="1" type="ORF">F5144DRAFT_569332</name>
</gene>